<accession>A0A533I7F0</accession>
<evidence type="ECO:0000313" key="4">
    <source>
        <dbReference type="Proteomes" id="UP000315344"/>
    </source>
</evidence>
<evidence type="ECO:0000256" key="1">
    <source>
        <dbReference type="SAM" id="MobiDB-lite"/>
    </source>
</evidence>
<keyword evidence="3" id="KW-0862">Zinc</keyword>
<dbReference type="EMBL" id="VAFL01000005">
    <property type="protein sequence ID" value="TKW67023.1"/>
    <property type="molecule type" value="Genomic_DNA"/>
</dbReference>
<name>A0A533I7F0_PARDE</name>
<reference evidence="3 4" key="1">
    <citation type="journal article" date="2017" name="Nat. Commun.">
        <title>In situ click chemistry generation of cyclooxygenase-2 inhibitors.</title>
        <authorList>
            <person name="Bhardwaj A."/>
            <person name="Kaur J."/>
            <person name="Wuest M."/>
            <person name="Wuest F."/>
        </authorList>
    </citation>
    <scope>NUCLEOTIDE SEQUENCE [LARGE SCALE GENOMIC DNA]</scope>
    <source>
        <strain evidence="3">S2_012_000_R3_94</strain>
    </source>
</reference>
<dbReference type="Proteomes" id="UP000315344">
    <property type="component" value="Unassembled WGS sequence"/>
</dbReference>
<sequence length="82" mass="9154">MSEVEIVTPENPLSTNEGTSEQFPPLESETVHSWKVACAGDEARGLGHPKVWLQISPQMGYVDCGYCDKRFIIDPDHIVDDH</sequence>
<dbReference type="Pfam" id="PF10276">
    <property type="entry name" value="zf-CHCC"/>
    <property type="match status" value="1"/>
</dbReference>
<keyword evidence="3" id="KW-0863">Zinc-finger</keyword>
<feature type="region of interest" description="Disordered" evidence="1">
    <location>
        <begin position="1"/>
        <end position="26"/>
    </location>
</feature>
<evidence type="ECO:0000259" key="2">
    <source>
        <dbReference type="Pfam" id="PF10276"/>
    </source>
</evidence>
<evidence type="ECO:0000313" key="3">
    <source>
        <dbReference type="EMBL" id="TKW67023.1"/>
    </source>
</evidence>
<dbReference type="AlphaFoldDB" id="A0A533I7F0"/>
<gene>
    <name evidence="3" type="ORF">DI616_08095</name>
</gene>
<feature type="compositionally biased region" description="Polar residues" evidence="1">
    <location>
        <begin position="11"/>
        <end position="22"/>
    </location>
</feature>
<feature type="domain" description="Zinc finger CHCC-type" evidence="2">
    <location>
        <begin position="34"/>
        <end position="71"/>
    </location>
</feature>
<comment type="caution">
    <text evidence="3">The sequence shown here is derived from an EMBL/GenBank/DDBJ whole genome shotgun (WGS) entry which is preliminary data.</text>
</comment>
<keyword evidence="3" id="KW-0479">Metal-binding</keyword>
<proteinExistence type="predicted"/>
<organism evidence="3 4">
    <name type="scientific">Paracoccus denitrificans</name>
    <dbReference type="NCBI Taxonomy" id="266"/>
    <lineage>
        <taxon>Bacteria</taxon>
        <taxon>Pseudomonadati</taxon>
        <taxon>Pseudomonadota</taxon>
        <taxon>Alphaproteobacteria</taxon>
        <taxon>Rhodobacterales</taxon>
        <taxon>Paracoccaceae</taxon>
        <taxon>Paracoccus</taxon>
    </lineage>
</organism>
<protein>
    <submittedName>
        <fullName evidence="3">Zinc-finger domain-containing protein</fullName>
    </submittedName>
</protein>
<dbReference type="Gene3D" id="2.60.260.40">
    <property type="entry name" value="q5lls5 like domains"/>
    <property type="match status" value="1"/>
</dbReference>
<dbReference type="GO" id="GO:0008270">
    <property type="term" value="F:zinc ion binding"/>
    <property type="evidence" value="ECO:0007669"/>
    <property type="project" value="UniProtKB-KW"/>
</dbReference>
<dbReference type="InterPro" id="IPR019401">
    <property type="entry name" value="Znf_CHCC"/>
</dbReference>